<proteinExistence type="predicted"/>
<gene>
    <name evidence="1" type="ORF">CY34DRAFT_607878</name>
</gene>
<keyword evidence="2" id="KW-1185">Reference proteome</keyword>
<reference evidence="1 2" key="1">
    <citation type="submission" date="2014-04" db="EMBL/GenBank/DDBJ databases">
        <authorList>
            <consortium name="DOE Joint Genome Institute"/>
            <person name="Kuo A."/>
            <person name="Ruytinx J."/>
            <person name="Rineau F."/>
            <person name="Colpaert J."/>
            <person name="Kohler A."/>
            <person name="Nagy L.G."/>
            <person name="Floudas D."/>
            <person name="Copeland A."/>
            <person name="Barry K.W."/>
            <person name="Cichocki N."/>
            <person name="Veneault-Fourrey C."/>
            <person name="LaButti K."/>
            <person name="Lindquist E.A."/>
            <person name="Lipzen A."/>
            <person name="Lundell T."/>
            <person name="Morin E."/>
            <person name="Murat C."/>
            <person name="Sun H."/>
            <person name="Tunlid A."/>
            <person name="Henrissat B."/>
            <person name="Grigoriev I.V."/>
            <person name="Hibbett D.S."/>
            <person name="Martin F."/>
            <person name="Nordberg H.P."/>
            <person name="Cantor M.N."/>
            <person name="Hua S.X."/>
        </authorList>
    </citation>
    <scope>NUCLEOTIDE SEQUENCE [LARGE SCALE GENOMIC DNA]</scope>
    <source>
        <strain evidence="1 2">UH-Slu-Lm8-n1</strain>
    </source>
</reference>
<dbReference type="HOGENOM" id="CLU_2335047_0_0_1"/>
<dbReference type="InParanoid" id="A0A0D0ASP4"/>
<evidence type="ECO:0000313" key="2">
    <source>
        <dbReference type="Proteomes" id="UP000054485"/>
    </source>
</evidence>
<name>A0A0D0ASP4_9AGAM</name>
<evidence type="ECO:0000313" key="1">
    <source>
        <dbReference type="EMBL" id="KIK34963.1"/>
    </source>
</evidence>
<sequence>MLVMRSASEEETLITVGIGSELVFRQIPSTPLRYRGTSYSRPSRSDKLCAVARETEKPRELIRISNLRHQIVESTSVSTRVLCPLDHPNRSFASIRRL</sequence>
<dbReference type="EMBL" id="KN835681">
    <property type="protein sequence ID" value="KIK34963.1"/>
    <property type="molecule type" value="Genomic_DNA"/>
</dbReference>
<protein>
    <submittedName>
        <fullName evidence="1">Uncharacterized protein</fullName>
    </submittedName>
</protein>
<organism evidence="1 2">
    <name type="scientific">Suillus luteus UH-Slu-Lm8-n1</name>
    <dbReference type="NCBI Taxonomy" id="930992"/>
    <lineage>
        <taxon>Eukaryota</taxon>
        <taxon>Fungi</taxon>
        <taxon>Dikarya</taxon>
        <taxon>Basidiomycota</taxon>
        <taxon>Agaricomycotina</taxon>
        <taxon>Agaricomycetes</taxon>
        <taxon>Agaricomycetidae</taxon>
        <taxon>Boletales</taxon>
        <taxon>Suillineae</taxon>
        <taxon>Suillaceae</taxon>
        <taxon>Suillus</taxon>
    </lineage>
</organism>
<reference evidence="2" key="2">
    <citation type="submission" date="2015-01" db="EMBL/GenBank/DDBJ databases">
        <title>Evolutionary Origins and Diversification of the Mycorrhizal Mutualists.</title>
        <authorList>
            <consortium name="DOE Joint Genome Institute"/>
            <consortium name="Mycorrhizal Genomics Consortium"/>
            <person name="Kohler A."/>
            <person name="Kuo A."/>
            <person name="Nagy L.G."/>
            <person name="Floudas D."/>
            <person name="Copeland A."/>
            <person name="Barry K.W."/>
            <person name="Cichocki N."/>
            <person name="Veneault-Fourrey C."/>
            <person name="LaButti K."/>
            <person name="Lindquist E.A."/>
            <person name="Lipzen A."/>
            <person name="Lundell T."/>
            <person name="Morin E."/>
            <person name="Murat C."/>
            <person name="Riley R."/>
            <person name="Ohm R."/>
            <person name="Sun H."/>
            <person name="Tunlid A."/>
            <person name="Henrissat B."/>
            <person name="Grigoriev I.V."/>
            <person name="Hibbett D.S."/>
            <person name="Martin F."/>
        </authorList>
    </citation>
    <scope>NUCLEOTIDE SEQUENCE [LARGE SCALE GENOMIC DNA]</scope>
    <source>
        <strain evidence="2">UH-Slu-Lm8-n1</strain>
    </source>
</reference>
<dbReference type="Proteomes" id="UP000054485">
    <property type="component" value="Unassembled WGS sequence"/>
</dbReference>
<accession>A0A0D0ASP4</accession>
<dbReference type="AlphaFoldDB" id="A0A0D0ASP4"/>